<name>A0A270B4N2_9PROT</name>
<dbReference type="AlphaFoldDB" id="A0A270B4N2"/>
<feature type="non-terminal residue" evidence="1">
    <location>
        <position position="420"/>
    </location>
</feature>
<evidence type="ECO:0008006" key="3">
    <source>
        <dbReference type="Google" id="ProtNLM"/>
    </source>
</evidence>
<evidence type="ECO:0000313" key="1">
    <source>
        <dbReference type="EMBL" id="PAL19972.1"/>
    </source>
</evidence>
<keyword evidence="2" id="KW-1185">Reference proteome</keyword>
<proteinExistence type="predicted"/>
<gene>
    <name evidence="1" type="ORF">B9K05_13595</name>
</gene>
<reference evidence="1 2" key="1">
    <citation type="submission" date="2017-04" db="EMBL/GenBank/DDBJ databases">
        <title>Kefir bacterial isolates.</title>
        <authorList>
            <person name="Kim Y."/>
            <person name="Blasche S."/>
            <person name="Patil K.R."/>
        </authorList>
    </citation>
    <scope>NUCLEOTIDE SEQUENCE [LARGE SCALE GENOMIC DNA]</scope>
    <source>
        <strain evidence="1 2">KR-2</strain>
    </source>
</reference>
<comment type="caution">
    <text evidence="1">The sequence shown here is derived from an EMBL/GenBank/DDBJ whole genome shotgun (WGS) entry which is preliminary data.</text>
</comment>
<accession>A0A270B4N2</accession>
<sequence>MVLAFSEALRLGTGQRLTDEKAQKSAEKRARISEQTDLMSARLEAQGIETWCAPHDPVTVLGELSGLVERECQKRRHIMILPEVARAERAGLVRDLTYFIEKHPKRGMFRYGVLTAGRRVQFGSDLRGRRRWLHKNITRWVDEARSRYDVEVIFRGDEYTFKIGDLLNSGAHFHVNVAYLPHKRLTRKQWAEFLSWTKRRLGGVHWKDNGRLKDVRELVKYICKLGTGENDKTGSVGIDQLSPQDLAWFHRETFKAQNVACLGSFGAFRRDLKETGQRIAYIRGHLRRVDKCPGIPRATEERTREAGQVENVVISRQLPNHRFGAVAEPCLLIMGYNPEPKTEAGRKGLAFIQSCQDQSRGWAHENDPDYIFNIGTIITQPDLCAPVKQGHYGSGGVGVSPTPPGAGVVKRRYRPVKRVV</sequence>
<organism evidence="1 2">
    <name type="scientific">Acetobacter syzygii</name>
    <dbReference type="NCBI Taxonomy" id="146476"/>
    <lineage>
        <taxon>Bacteria</taxon>
        <taxon>Pseudomonadati</taxon>
        <taxon>Pseudomonadota</taxon>
        <taxon>Alphaproteobacteria</taxon>
        <taxon>Acetobacterales</taxon>
        <taxon>Acetobacteraceae</taxon>
        <taxon>Acetobacter</taxon>
    </lineage>
</organism>
<protein>
    <recommendedName>
        <fullName evidence="3">Replication protein</fullName>
    </recommendedName>
</protein>
<evidence type="ECO:0000313" key="2">
    <source>
        <dbReference type="Proteomes" id="UP000216033"/>
    </source>
</evidence>
<dbReference type="Proteomes" id="UP000216033">
    <property type="component" value="Unassembled WGS sequence"/>
</dbReference>
<dbReference type="EMBL" id="NDFP01000031">
    <property type="protein sequence ID" value="PAL19972.1"/>
    <property type="molecule type" value="Genomic_DNA"/>
</dbReference>